<evidence type="ECO:0000313" key="8">
    <source>
        <dbReference type="Proteomes" id="UP001223978"/>
    </source>
</evidence>
<keyword evidence="3 4" id="KW-0326">Glycosidase</keyword>
<dbReference type="PANTHER" id="PTHR34135">
    <property type="entry name" value="LYSOZYME"/>
    <property type="match status" value="1"/>
</dbReference>
<evidence type="ECO:0000256" key="5">
    <source>
        <dbReference type="SAM" id="MobiDB-lite"/>
    </source>
</evidence>
<evidence type="ECO:0000256" key="4">
    <source>
        <dbReference type="RuleBase" id="RU361176"/>
    </source>
</evidence>
<evidence type="ECO:0000256" key="1">
    <source>
        <dbReference type="ARBA" id="ARBA00010646"/>
    </source>
</evidence>
<dbReference type="PANTHER" id="PTHR34135:SF2">
    <property type="entry name" value="LYSOZYME"/>
    <property type="match status" value="1"/>
</dbReference>
<feature type="region of interest" description="Disordered" evidence="5">
    <location>
        <begin position="47"/>
        <end position="78"/>
    </location>
</feature>
<evidence type="ECO:0000313" key="7">
    <source>
        <dbReference type="EMBL" id="MDI3404559.1"/>
    </source>
</evidence>
<dbReference type="InterPro" id="IPR017853">
    <property type="entry name" value="GH"/>
</dbReference>
<keyword evidence="8" id="KW-1185">Reference proteome</keyword>
<comment type="similarity">
    <text evidence="1 4">Belongs to the glycosyl hydrolase 25 family.</text>
</comment>
<dbReference type="Gene3D" id="3.20.20.80">
    <property type="entry name" value="Glycosidases"/>
    <property type="match status" value="1"/>
</dbReference>
<dbReference type="InterPro" id="IPR002053">
    <property type="entry name" value="Glyco_hydro_25"/>
</dbReference>
<dbReference type="InterPro" id="IPR008270">
    <property type="entry name" value="Glyco_hydro_25_AS"/>
</dbReference>
<dbReference type="SUPFAM" id="SSF51445">
    <property type="entry name" value="(Trans)glycosidases"/>
    <property type="match status" value="1"/>
</dbReference>
<accession>A0ABT6S9H2</accession>
<name>A0ABT6S9H2_9ACTN</name>
<dbReference type="Proteomes" id="UP001223978">
    <property type="component" value="Unassembled WGS sequence"/>
</dbReference>
<evidence type="ECO:0000256" key="3">
    <source>
        <dbReference type="ARBA" id="ARBA00023295"/>
    </source>
</evidence>
<feature type="compositionally biased region" description="Basic residues" evidence="5">
    <location>
        <begin position="11"/>
        <end position="22"/>
    </location>
</feature>
<dbReference type="PROSITE" id="PS00953">
    <property type="entry name" value="GLYCOSYL_HYDROL_F25_1"/>
    <property type="match status" value="1"/>
</dbReference>
<dbReference type="EMBL" id="JASCIQ010000010">
    <property type="protein sequence ID" value="MDI3404559.1"/>
    <property type="molecule type" value="Genomic_DNA"/>
</dbReference>
<sequence length="287" mass="31285">MPVHRPGSPTRPHRSTGSHGSRRPAVAVVLTVLSLLLAFPGAAQAAEDVPPRGSAHMGMGVVEHDGEGPMPPDSPSAAAVQTEGVDVSSHQGNVNWASLWSSGVKWAYVKATEGTYYKNTYFTQQYNGSYNVGMIRGSYHFATPDTSSGAAQADYFVNNGGGWSKDGKTLPGALDIEWNPYGNQCFGKSQAGMVSWIWDFVNRYKYRTGRYPVIYTATSWWKTCTGNYSGFATNHPLWVARYNTTPGELPAGWSFYTMWQYTSSGPIVGDHNKFNGAYDRLQALANG</sequence>
<feature type="chain" id="PRO_5047413075" description="Lysozyme" evidence="6">
    <location>
        <begin position="46"/>
        <end position="287"/>
    </location>
</feature>
<comment type="caution">
    <text evidence="7">The sequence shown here is derived from an EMBL/GenBank/DDBJ whole genome shotgun (WGS) entry which is preliminary data.</text>
</comment>
<dbReference type="EC" id="3.2.1.17" evidence="4"/>
<evidence type="ECO:0000256" key="6">
    <source>
        <dbReference type="SAM" id="SignalP"/>
    </source>
</evidence>
<dbReference type="Pfam" id="PF01183">
    <property type="entry name" value="Glyco_hydro_25"/>
    <property type="match status" value="1"/>
</dbReference>
<evidence type="ECO:0000256" key="2">
    <source>
        <dbReference type="ARBA" id="ARBA00022801"/>
    </source>
</evidence>
<dbReference type="PROSITE" id="PS51904">
    <property type="entry name" value="GLYCOSYL_HYDROL_F25_2"/>
    <property type="match status" value="1"/>
</dbReference>
<gene>
    <name evidence="7" type="ORF">QIS96_12105</name>
</gene>
<protein>
    <recommendedName>
        <fullName evidence="4">Lysozyme</fullName>
        <ecNumber evidence="4">3.2.1.17</ecNumber>
    </recommendedName>
</protein>
<feature type="region of interest" description="Disordered" evidence="5">
    <location>
        <begin position="1"/>
        <end position="23"/>
    </location>
</feature>
<dbReference type="InterPro" id="IPR018077">
    <property type="entry name" value="Glyco_hydro_fam25_subgr"/>
</dbReference>
<dbReference type="SMART" id="SM00641">
    <property type="entry name" value="Glyco_25"/>
    <property type="match status" value="1"/>
</dbReference>
<keyword evidence="6" id="KW-0732">Signal</keyword>
<proteinExistence type="inferred from homology"/>
<comment type="catalytic activity">
    <reaction evidence="4">
        <text>Hydrolysis of (1-&gt;4)-beta-linkages between N-acetylmuramic acid and N-acetyl-D-glucosamine residues in a peptidoglycan and between N-acetyl-D-glucosamine residues in chitodextrins.</text>
        <dbReference type="EC" id="3.2.1.17"/>
    </reaction>
</comment>
<dbReference type="CDD" id="cd06412">
    <property type="entry name" value="GH25_CH-type"/>
    <property type="match status" value="1"/>
</dbReference>
<feature type="signal peptide" evidence="6">
    <location>
        <begin position="1"/>
        <end position="45"/>
    </location>
</feature>
<keyword evidence="2 4" id="KW-0378">Hydrolase</keyword>
<dbReference type="RefSeq" id="WP_282542504.1">
    <property type="nucleotide sequence ID" value="NZ_JASCIQ010000010.1"/>
</dbReference>
<reference evidence="7 8" key="1">
    <citation type="submission" date="2023-05" db="EMBL/GenBank/DDBJ databases">
        <title>Draft genome sequence of Streptomyces sp. B-S-A6 isolated from a cave soil in Thailand.</title>
        <authorList>
            <person name="Chamroensaksri N."/>
            <person name="Muangham S."/>
        </authorList>
    </citation>
    <scope>NUCLEOTIDE SEQUENCE [LARGE SCALE GENOMIC DNA]</scope>
    <source>
        <strain evidence="7 8">B-S-A6</strain>
    </source>
</reference>
<organism evidence="7 8">
    <name type="scientific">Streptomyces cavernicola</name>
    <dbReference type="NCBI Taxonomy" id="3043613"/>
    <lineage>
        <taxon>Bacteria</taxon>
        <taxon>Bacillati</taxon>
        <taxon>Actinomycetota</taxon>
        <taxon>Actinomycetes</taxon>
        <taxon>Kitasatosporales</taxon>
        <taxon>Streptomycetaceae</taxon>
        <taxon>Streptomyces</taxon>
    </lineage>
</organism>